<comment type="caution">
    <text evidence="2">The sequence shown here is derived from an EMBL/GenBank/DDBJ whole genome shotgun (WGS) entry which is preliminary data.</text>
</comment>
<evidence type="ECO:0000256" key="1">
    <source>
        <dbReference type="SAM" id="MobiDB-lite"/>
    </source>
</evidence>
<feature type="region of interest" description="Disordered" evidence="1">
    <location>
        <begin position="167"/>
        <end position="186"/>
    </location>
</feature>
<protein>
    <submittedName>
        <fullName evidence="2">Uncharacterized protein</fullName>
    </submittedName>
</protein>
<sequence length="221" mass="24546">MSKLAGSPETQMEWHESYRDAQKNMYRTSYEDMSMSREVHVRSDYPSGFGGHVRSVRHDILFRNTAFDKEAENLRNDDRRDAYPSFKEHIAGLPTTTRFPRGTKKPPTFGVVPHDGTTTMLKPPWATLTSNCAPLSFRNSPPTMANGQLRIGTPRVNTAAKNAGALLGPFSARGPSRGTPGSASSMKKTMNIANSVAYNQRMPTEADILYDEVDTRPSICM</sequence>
<dbReference type="AlphaFoldDB" id="A0A813IZX2"/>
<organism evidence="2 3">
    <name type="scientific">Polarella glacialis</name>
    <name type="common">Dinoflagellate</name>
    <dbReference type="NCBI Taxonomy" id="89957"/>
    <lineage>
        <taxon>Eukaryota</taxon>
        <taxon>Sar</taxon>
        <taxon>Alveolata</taxon>
        <taxon>Dinophyceae</taxon>
        <taxon>Suessiales</taxon>
        <taxon>Suessiaceae</taxon>
        <taxon>Polarella</taxon>
    </lineage>
</organism>
<proteinExistence type="predicted"/>
<gene>
    <name evidence="2" type="ORF">PGLA2088_LOCUS14231</name>
</gene>
<name>A0A813IZX2_POLGL</name>
<reference evidence="2" key="1">
    <citation type="submission" date="2021-02" db="EMBL/GenBank/DDBJ databases">
        <authorList>
            <person name="Dougan E. K."/>
            <person name="Rhodes N."/>
            <person name="Thang M."/>
            <person name="Chan C."/>
        </authorList>
    </citation>
    <scope>NUCLEOTIDE SEQUENCE</scope>
</reference>
<evidence type="ECO:0000313" key="2">
    <source>
        <dbReference type="EMBL" id="CAE8660664.1"/>
    </source>
</evidence>
<evidence type="ECO:0000313" key="3">
    <source>
        <dbReference type="Proteomes" id="UP000626109"/>
    </source>
</evidence>
<dbReference type="EMBL" id="CAJNNW010017276">
    <property type="protein sequence ID" value="CAE8660664.1"/>
    <property type="molecule type" value="Genomic_DNA"/>
</dbReference>
<dbReference type="Proteomes" id="UP000626109">
    <property type="component" value="Unassembled WGS sequence"/>
</dbReference>
<feature type="region of interest" description="Disordered" evidence="1">
    <location>
        <begin position="95"/>
        <end position="116"/>
    </location>
</feature>
<accession>A0A813IZX2</accession>